<proteinExistence type="predicted"/>
<evidence type="ECO:0000313" key="2">
    <source>
        <dbReference type="Proteomes" id="UP000299102"/>
    </source>
</evidence>
<dbReference type="AlphaFoldDB" id="A0A4C1TWX6"/>
<dbReference type="Proteomes" id="UP000299102">
    <property type="component" value="Unassembled WGS sequence"/>
</dbReference>
<protein>
    <submittedName>
        <fullName evidence="1">Uncharacterized protein</fullName>
    </submittedName>
</protein>
<name>A0A4C1TWX6_EUMVA</name>
<keyword evidence="2" id="KW-1185">Reference proteome</keyword>
<dbReference type="EMBL" id="BGZK01000098">
    <property type="protein sequence ID" value="GBP18517.1"/>
    <property type="molecule type" value="Genomic_DNA"/>
</dbReference>
<reference evidence="1 2" key="1">
    <citation type="journal article" date="2019" name="Commun. Biol.">
        <title>The bagworm genome reveals a unique fibroin gene that provides high tensile strength.</title>
        <authorList>
            <person name="Kono N."/>
            <person name="Nakamura H."/>
            <person name="Ohtoshi R."/>
            <person name="Tomita M."/>
            <person name="Numata K."/>
            <person name="Arakawa K."/>
        </authorList>
    </citation>
    <scope>NUCLEOTIDE SEQUENCE [LARGE SCALE GENOMIC DNA]</scope>
</reference>
<comment type="caution">
    <text evidence="1">The sequence shown here is derived from an EMBL/GenBank/DDBJ whole genome shotgun (WGS) entry which is preliminary data.</text>
</comment>
<sequence>MTALRVGPTCTTGPAEEGLGKNVSVGSYHIPTANPKDSDPSLIVLVLNHKQVARARARRAGGGHLTSANAFAQRYRHAATPRCAGWYRHVRIAMCVQYNARNSAALNGMRMTYCAGITLPDPSFFSPT</sequence>
<gene>
    <name evidence="1" type="ORF">EVAR_12978_1</name>
</gene>
<accession>A0A4C1TWX6</accession>
<organism evidence="1 2">
    <name type="scientific">Eumeta variegata</name>
    <name type="common">Bagworm moth</name>
    <name type="synonym">Eumeta japonica</name>
    <dbReference type="NCBI Taxonomy" id="151549"/>
    <lineage>
        <taxon>Eukaryota</taxon>
        <taxon>Metazoa</taxon>
        <taxon>Ecdysozoa</taxon>
        <taxon>Arthropoda</taxon>
        <taxon>Hexapoda</taxon>
        <taxon>Insecta</taxon>
        <taxon>Pterygota</taxon>
        <taxon>Neoptera</taxon>
        <taxon>Endopterygota</taxon>
        <taxon>Lepidoptera</taxon>
        <taxon>Glossata</taxon>
        <taxon>Ditrysia</taxon>
        <taxon>Tineoidea</taxon>
        <taxon>Psychidae</taxon>
        <taxon>Oiketicinae</taxon>
        <taxon>Eumeta</taxon>
    </lineage>
</organism>
<evidence type="ECO:0000313" key="1">
    <source>
        <dbReference type="EMBL" id="GBP18517.1"/>
    </source>
</evidence>